<evidence type="ECO:0000256" key="2">
    <source>
        <dbReference type="SAM" id="MobiDB-lite"/>
    </source>
</evidence>
<keyword evidence="5" id="KW-1185">Reference proteome</keyword>
<dbReference type="SMART" id="SM00367">
    <property type="entry name" value="LRR_CC"/>
    <property type="match status" value="7"/>
</dbReference>
<sequence>MTSSHEQDPEILPDAEEEANLPDEDSPVILERDPIDQTLPLFNDAAFQNLCHVAEMFQDREKARIREEEELEEKRRRFAEERAEMHRQYVFEVAKAYALELHSEQTQKQSKDDEEEEEEEVENGKSRFDDAKKAIKKRRRYSRSSSSVVDSSSIELNMMTTKKTAPMLTELCVRALAENSGAIKSLYLVPDHLRKKISSLVSDLSRVDKGFVKLLVDDSPCEVFVKNCVDLEENDLTQILSGCDRARLEVLNLDLCGRAMTENAITEFLKLSPSGFPSLTRLSLQGAFCLTDNALALVSKSAPLLRVVNLSDCSLLTFQAVKILADCFGSTLRGLDIGGCQGIKPSDVFRNSLSRFEKLNSLSVAGLEGIHDVVVGFCTSRGSSLTDLSLASCVGVNDGTLWTVGRYCPNLEALDISELDNLTDASLKEITDGCRSLNSVKLNRNRFSDEGVAAFLEVCGGSLNNLCLNNVREVGQETAISLAKYCKRLHYLDLSWCRKLTEEELRRIMSCCSLLRSLKLFGWTQVGEEFLEDLSRSEVNIVGLKMSSLFAHPDDSYPSVGAKCF</sequence>
<evidence type="ECO:0000313" key="5">
    <source>
        <dbReference type="Proteomes" id="UP001642260"/>
    </source>
</evidence>
<dbReference type="SUPFAM" id="SSF52047">
    <property type="entry name" value="RNI-like"/>
    <property type="match status" value="1"/>
</dbReference>
<dbReference type="AlphaFoldDB" id="A0ABC8M3M1"/>
<protein>
    <recommendedName>
        <fullName evidence="3">F-box/LRR-repeat protein 15-like leucin rich repeat domain-containing protein</fullName>
    </recommendedName>
</protein>
<proteinExistence type="predicted"/>
<keyword evidence="1" id="KW-0175">Coiled coil</keyword>
<dbReference type="InterPro" id="IPR006553">
    <property type="entry name" value="Leu-rich_rpt_Cys-con_subtyp"/>
</dbReference>
<dbReference type="Pfam" id="PF25372">
    <property type="entry name" value="DUF7885"/>
    <property type="match status" value="1"/>
</dbReference>
<name>A0ABC8M3M1_ERUVS</name>
<evidence type="ECO:0000259" key="3">
    <source>
        <dbReference type="Pfam" id="PF25372"/>
    </source>
</evidence>
<gene>
    <name evidence="4" type="ORF">ERUC_LOCUS43288</name>
</gene>
<dbReference type="PANTHER" id="PTHR13318:SF95">
    <property type="entry name" value="F-BOX PROTEIN YLR352W"/>
    <property type="match status" value="1"/>
</dbReference>
<feature type="region of interest" description="Disordered" evidence="2">
    <location>
        <begin position="1"/>
        <end position="26"/>
    </location>
</feature>
<evidence type="ECO:0000313" key="4">
    <source>
        <dbReference type="EMBL" id="CAH8390805.1"/>
    </source>
</evidence>
<dbReference type="InterPro" id="IPR032675">
    <property type="entry name" value="LRR_dom_sf"/>
</dbReference>
<reference evidence="4 5" key="1">
    <citation type="submission" date="2022-03" db="EMBL/GenBank/DDBJ databases">
        <authorList>
            <person name="Macdonald S."/>
            <person name="Ahmed S."/>
            <person name="Newling K."/>
        </authorList>
    </citation>
    <scope>NUCLEOTIDE SEQUENCE [LARGE SCALE GENOMIC DNA]</scope>
</reference>
<accession>A0ABC8M3M1</accession>
<evidence type="ECO:0000256" key="1">
    <source>
        <dbReference type="SAM" id="Coils"/>
    </source>
</evidence>
<dbReference type="PANTHER" id="PTHR13318">
    <property type="entry name" value="PARTNER OF PAIRED, ISOFORM B-RELATED"/>
    <property type="match status" value="1"/>
</dbReference>
<feature type="domain" description="F-box/LRR-repeat protein 15-like leucin rich repeat" evidence="3">
    <location>
        <begin position="278"/>
        <end position="445"/>
    </location>
</feature>
<feature type="compositionally biased region" description="Acidic residues" evidence="2">
    <location>
        <begin position="9"/>
        <end position="26"/>
    </location>
</feature>
<dbReference type="Proteomes" id="UP001642260">
    <property type="component" value="Unassembled WGS sequence"/>
</dbReference>
<dbReference type="Gene3D" id="3.80.10.10">
    <property type="entry name" value="Ribonuclease Inhibitor"/>
    <property type="match status" value="3"/>
</dbReference>
<organism evidence="4 5">
    <name type="scientific">Eruca vesicaria subsp. sativa</name>
    <name type="common">Garden rocket</name>
    <name type="synonym">Eruca sativa</name>
    <dbReference type="NCBI Taxonomy" id="29727"/>
    <lineage>
        <taxon>Eukaryota</taxon>
        <taxon>Viridiplantae</taxon>
        <taxon>Streptophyta</taxon>
        <taxon>Embryophyta</taxon>
        <taxon>Tracheophyta</taxon>
        <taxon>Spermatophyta</taxon>
        <taxon>Magnoliopsida</taxon>
        <taxon>eudicotyledons</taxon>
        <taxon>Gunneridae</taxon>
        <taxon>Pentapetalae</taxon>
        <taxon>rosids</taxon>
        <taxon>malvids</taxon>
        <taxon>Brassicales</taxon>
        <taxon>Brassicaceae</taxon>
        <taxon>Brassiceae</taxon>
        <taxon>Eruca</taxon>
    </lineage>
</organism>
<feature type="region of interest" description="Disordered" evidence="2">
    <location>
        <begin position="103"/>
        <end position="129"/>
    </location>
</feature>
<feature type="compositionally biased region" description="Acidic residues" evidence="2">
    <location>
        <begin position="112"/>
        <end position="121"/>
    </location>
</feature>
<comment type="caution">
    <text evidence="4">The sequence shown here is derived from an EMBL/GenBank/DDBJ whole genome shotgun (WGS) entry which is preliminary data.</text>
</comment>
<feature type="coiled-coil region" evidence="1">
    <location>
        <begin position="57"/>
        <end position="88"/>
    </location>
</feature>
<dbReference type="EMBL" id="CAKOAT010919598">
    <property type="protein sequence ID" value="CAH8390805.1"/>
    <property type="molecule type" value="Genomic_DNA"/>
</dbReference>
<dbReference type="InterPro" id="IPR057207">
    <property type="entry name" value="FBXL15_LRR"/>
</dbReference>